<dbReference type="EMBL" id="JADXDR010000106">
    <property type="protein sequence ID" value="KAI7839170.1"/>
    <property type="molecule type" value="Genomic_DNA"/>
</dbReference>
<protein>
    <submittedName>
        <fullName evidence="2">Uncharacterized protein</fullName>
    </submittedName>
</protein>
<dbReference type="Proteomes" id="UP001205105">
    <property type="component" value="Unassembled WGS sequence"/>
</dbReference>
<name>A0AAD5DJN6_9CHLO</name>
<keyword evidence="3" id="KW-1185">Reference proteome</keyword>
<dbReference type="AlphaFoldDB" id="A0AAD5DJN6"/>
<evidence type="ECO:0000313" key="3">
    <source>
        <dbReference type="Proteomes" id="UP001205105"/>
    </source>
</evidence>
<feature type="region of interest" description="Disordered" evidence="1">
    <location>
        <begin position="84"/>
        <end position="145"/>
    </location>
</feature>
<accession>A0AAD5DJN6</accession>
<evidence type="ECO:0000313" key="2">
    <source>
        <dbReference type="EMBL" id="KAI7839170.1"/>
    </source>
</evidence>
<feature type="region of interest" description="Disordered" evidence="1">
    <location>
        <begin position="1"/>
        <end position="71"/>
    </location>
</feature>
<organism evidence="2 3">
    <name type="scientific">Chlorella ohadii</name>
    <dbReference type="NCBI Taxonomy" id="2649997"/>
    <lineage>
        <taxon>Eukaryota</taxon>
        <taxon>Viridiplantae</taxon>
        <taxon>Chlorophyta</taxon>
        <taxon>core chlorophytes</taxon>
        <taxon>Trebouxiophyceae</taxon>
        <taxon>Chlorellales</taxon>
        <taxon>Chlorellaceae</taxon>
        <taxon>Chlorella clade</taxon>
        <taxon>Chlorella</taxon>
    </lineage>
</organism>
<comment type="caution">
    <text evidence="2">The sequence shown here is derived from an EMBL/GenBank/DDBJ whole genome shotgun (WGS) entry which is preliminary data.</text>
</comment>
<reference evidence="2" key="1">
    <citation type="submission" date="2020-11" db="EMBL/GenBank/DDBJ databases">
        <title>Chlorella ohadii genome sequencing and assembly.</title>
        <authorList>
            <person name="Murik O."/>
            <person name="Treves H."/>
            <person name="Kedem I."/>
            <person name="Shotland Y."/>
            <person name="Kaplan A."/>
        </authorList>
    </citation>
    <scope>NUCLEOTIDE SEQUENCE</scope>
    <source>
        <strain evidence="2">1</strain>
    </source>
</reference>
<gene>
    <name evidence="2" type="ORF">COHA_007060</name>
</gene>
<sequence length="145" mass="15144">MSGQQYEQKAGQIPGALGREIASNEERGEQQFDGVNRPSAAARTEGRAEGKGEPFTRGYSGTDDAPTPQINVDPIRQNAAYVYSSAEEAPGSSDDLGVVRTQPEAGMEGRREAAVRVEPSPGMPGADAMPKGSATGSGRGYDRGT</sequence>
<proteinExistence type="predicted"/>
<feature type="compositionally biased region" description="Basic and acidic residues" evidence="1">
    <location>
        <begin position="44"/>
        <end position="54"/>
    </location>
</feature>
<evidence type="ECO:0000256" key="1">
    <source>
        <dbReference type="SAM" id="MobiDB-lite"/>
    </source>
</evidence>